<keyword evidence="5" id="KW-1133">Transmembrane helix</keyword>
<evidence type="ECO:0000256" key="2">
    <source>
        <dbReference type="ARBA" id="ARBA00009477"/>
    </source>
</evidence>
<keyword evidence="5" id="KW-0812">Transmembrane</keyword>
<dbReference type="NCBIfam" id="TIGR01730">
    <property type="entry name" value="RND_mfp"/>
    <property type="match status" value="1"/>
</dbReference>
<dbReference type="PANTHER" id="PTHR32347:SF14">
    <property type="entry name" value="EFFLUX SYSTEM COMPONENT YKNX-RELATED"/>
    <property type="match status" value="1"/>
</dbReference>
<gene>
    <name evidence="8" type="ORF">H0485_04785</name>
</gene>
<evidence type="ECO:0000259" key="6">
    <source>
        <dbReference type="Pfam" id="PF25917"/>
    </source>
</evidence>
<proteinExistence type="inferred from homology"/>
<comment type="similarity">
    <text evidence="2">Belongs to the membrane fusion protein (MFP) (TC 8.A.1) family.</text>
</comment>
<dbReference type="PANTHER" id="PTHR32347">
    <property type="entry name" value="EFFLUX SYSTEM COMPONENT YKNX-RELATED"/>
    <property type="match status" value="1"/>
</dbReference>
<name>A0ABS8CKD5_9RHOB</name>
<evidence type="ECO:0000256" key="4">
    <source>
        <dbReference type="SAM" id="MobiDB-lite"/>
    </source>
</evidence>
<keyword evidence="9" id="KW-1185">Reference proteome</keyword>
<dbReference type="Pfam" id="PF25917">
    <property type="entry name" value="BSH_RND"/>
    <property type="match status" value="1"/>
</dbReference>
<dbReference type="Gene3D" id="2.40.30.170">
    <property type="match status" value="1"/>
</dbReference>
<dbReference type="Pfam" id="PF25954">
    <property type="entry name" value="Beta-barrel_RND_2"/>
    <property type="match status" value="1"/>
</dbReference>
<feature type="domain" description="CusB-like beta-barrel" evidence="7">
    <location>
        <begin position="241"/>
        <end position="316"/>
    </location>
</feature>
<evidence type="ECO:0000256" key="1">
    <source>
        <dbReference type="ARBA" id="ARBA00004196"/>
    </source>
</evidence>
<dbReference type="InterPro" id="IPR006143">
    <property type="entry name" value="RND_pump_MFP"/>
</dbReference>
<sequence>MTSQSPPDIASITRIGRKKRGRGWIWLLLVPGLAAAGWALFLRAPATQIIYDTREVTQGELVVTVVATGTVQPTTQVEISSELSGTLLTVDADFNAEVVEGQVLARLDDTKLAAQVLNSEASLQASKARLASAEATVTETTEALHQADVLGERGLNARTVVVAARAAHDRALAAVAIARADVSLAEANLASVRADLEKAEIRSPINGIVLSRTAEKGQIVAASLNAPVLFTLAEDLRRMELRVAIDEADIGRVAMGQQASFSVDAWPGRSFEAVITSLRFAPDAAETNVVTYTAVLSVKNDELLLRPGMTATATITVSREEGALLVPVAALRYSPPVQAASSRSGQGLMGFIMPGPPGRGGTRGASADGSGVWVLRGGQPERLRATPGASDGSNIAVRSEELQPGDQVILSQREGK</sequence>
<dbReference type="InterPro" id="IPR058625">
    <property type="entry name" value="MdtA-like_BSH"/>
</dbReference>
<dbReference type="Proteomes" id="UP001198571">
    <property type="component" value="Unassembled WGS sequence"/>
</dbReference>
<dbReference type="RefSeq" id="WP_226934217.1">
    <property type="nucleotide sequence ID" value="NZ_JACDXX010000003.1"/>
</dbReference>
<dbReference type="Gene3D" id="2.40.420.20">
    <property type="match status" value="1"/>
</dbReference>
<reference evidence="8 9" key="1">
    <citation type="submission" date="2020-07" db="EMBL/GenBank/DDBJ databases">
        <title>Pseudogemmobacter sp. nov., isolated from poultry manure in Taiwan.</title>
        <authorList>
            <person name="Lin S.-Y."/>
            <person name="Tang Y.-S."/>
            <person name="Young C.-C."/>
        </authorList>
    </citation>
    <scope>NUCLEOTIDE SEQUENCE [LARGE SCALE GENOMIC DNA]</scope>
    <source>
        <strain evidence="8 9">CC-YST710</strain>
    </source>
</reference>
<accession>A0ABS8CKD5</accession>
<dbReference type="EMBL" id="JACDXX010000003">
    <property type="protein sequence ID" value="MCB5409325.1"/>
    <property type="molecule type" value="Genomic_DNA"/>
</dbReference>
<dbReference type="InterPro" id="IPR050465">
    <property type="entry name" value="UPF0194_transport"/>
</dbReference>
<evidence type="ECO:0000256" key="5">
    <source>
        <dbReference type="SAM" id="Phobius"/>
    </source>
</evidence>
<feature type="transmembrane region" description="Helical" evidence="5">
    <location>
        <begin position="24"/>
        <end position="42"/>
    </location>
</feature>
<dbReference type="InterPro" id="IPR058792">
    <property type="entry name" value="Beta-barrel_RND_2"/>
</dbReference>
<protein>
    <submittedName>
        <fullName evidence="8">Efflux RND transporter periplasmic adaptor subunit</fullName>
    </submittedName>
</protein>
<feature type="domain" description="Multidrug resistance protein MdtA-like barrel-sandwich hybrid" evidence="6">
    <location>
        <begin position="76"/>
        <end position="229"/>
    </location>
</feature>
<organism evidence="8 9">
    <name type="scientific">Pseudogemmobacter faecipullorum</name>
    <dbReference type="NCBI Taxonomy" id="2755041"/>
    <lineage>
        <taxon>Bacteria</taxon>
        <taxon>Pseudomonadati</taxon>
        <taxon>Pseudomonadota</taxon>
        <taxon>Alphaproteobacteria</taxon>
        <taxon>Rhodobacterales</taxon>
        <taxon>Paracoccaceae</taxon>
        <taxon>Pseudogemmobacter</taxon>
    </lineage>
</organism>
<dbReference type="Gene3D" id="2.40.50.100">
    <property type="match status" value="1"/>
</dbReference>
<evidence type="ECO:0000259" key="7">
    <source>
        <dbReference type="Pfam" id="PF25954"/>
    </source>
</evidence>
<evidence type="ECO:0000256" key="3">
    <source>
        <dbReference type="ARBA" id="ARBA00023054"/>
    </source>
</evidence>
<comment type="caution">
    <text evidence="8">The sequence shown here is derived from an EMBL/GenBank/DDBJ whole genome shotgun (WGS) entry which is preliminary data.</text>
</comment>
<evidence type="ECO:0000313" key="9">
    <source>
        <dbReference type="Proteomes" id="UP001198571"/>
    </source>
</evidence>
<keyword evidence="3" id="KW-0175">Coiled coil</keyword>
<evidence type="ECO:0000313" key="8">
    <source>
        <dbReference type="EMBL" id="MCB5409325.1"/>
    </source>
</evidence>
<feature type="region of interest" description="Disordered" evidence="4">
    <location>
        <begin position="357"/>
        <end position="416"/>
    </location>
</feature>
<comment type="subcellular location">
    <subcellularLocation>
        <location evidence="1">Cell envelope</location>
    </subcellularLocation>
</comment>
<keyword evidence="5" id="KW-0472">Membrane</keyword>
<dbReference type="SUPFAM" id="SSF111369">
    <property type="entry name" value="HlyD-like secretion proteins"/>
    <property type="match status" value="1"/>
</dbReference>